<organism evidence="8 9">
    <name type="scientific">Pedobacter chinensis</name>
    <dbReference type="NCBI Taxonomy" id="2282421"/>
    <lineage>
        <taxon>Bacteria</taxon>
        <taxon>Pseudomonadati</taxon>
        <taxon>Bacteroidota</taxon>
        <taxon>Sphingobacteriia</taxon>
        <taxon>Sphingobacteriales</taxon>
        <taxon>Sphingobacteriaceae</taxon>
        <taxon>Pedobacter</taxon>
    </lineage>
</organism>
<evidence type="ECO:0000313" key="8">
    <source>
        <dbReference type="EMBL" id="RDC55157.1"/>
    </source>
</evidence>
<keyword evidence="5 7" id="KW-1133">Transmembrane helix</keyword>
<evidence type="ECO:0000256" key="5">
    <source>
        <dbReference type="ARBA" id="ARBA00022989"/>
    </source>
</evidence>
<dbReference type="InterPro" id="IPR032808">
    <property type="entry name" value="DoxX"/>
</dbReference>
<dbReference type="InterPro" id="IPR051907">
    <property type="entry name" value="DoxX-like_oxidoreductase"/>
</dbReference>
<dbReference type="EMBL" id="QPKV01000008">
    <property type="protein sequence ID" value="RDC55157.1"/>
    <property type="molecule type" value="Genomic_DNA"/>
</dbReference>
<keyword evidence="3" id="KW-1003">Cell membrane</keyword>
<evidence type="ECO:0000256" key="4">
    <source>
        <dbReference type="ARBA" id="ARBA00022692"/>
    </source>
</evidence>
<evidence type="ECO:0000256" key="3">
    <source>
        <dbReference type="ARBA" id="ARBA00022475"/>
    </source>
</evidence>
<dbReference type="Pfam" id="PF07681">
    <property type="entry name" value="DoxX"/>
    <property type="match status" value="1"/>
</dbReference>
<evidence type="ECO:0000256" key="7">
    <source>
        <dbReference type="SAM" id="Phobius"/>
    </source>
</evidence>
<dbReference type="PANTHER" id="PTHR33452">
    <property type="entry name" value="OXIDOREDUCTASE CATD-RELATED"/>
    <property type="match status" value="1"/>
</dbReference>
<dbReference type="Proteomes" id="UP000253961">
    <property type="component" value="Unassembled WGS sequence"/>
</dbReference>
<dbReference type="GO" id="GO:0005886">
    <property type="term" value="C:plasma membrane"/>
    <property type="evidence" value="ECO:0007669"/>
    <property type="project" value="UniProtKB-SubCell"/>
</dbReference>
<comment type="subcellular location">
    <subcellularLocation>
        <location evidence="1">Cell membrane</location>
        <topology evidence="1">Multi-pass membrane protein</topology>
    </subcellularLocation>
</comment>
<dbReference type="RefSeq" id="WP_115404268.1">
    <property type="nucleotide sequence ID" value="NZ_QPKV01000008.1"/>
</dbReference>
<comment type="caution">
    <text evidence="8">The sequence shown here is derived from an EMBL/GenBank/DDBJ whole genome shotgun (WGS) entry which is preliminary data.</text>
</comment>
<proteinExistence type="inferred from homology"/>
<evidence type="ECO:0000256" key="2">
    <source>
        <dbReference type="ARBA" id="ARBA00006679"/>
    </source>
</evidence>
<dbReference type="PANTHER" id="PTHR33452:SF1">
    <property type="entry name" value="INNER MEMBRANE PROTEIN YPHA-RELATED"/>
    <property type="match status" value="1"/>
</dbReference>
<keyword evidence="6 7" id="KW-0472">Membrane</keyword>
<gene>
    <name evidence="8" type="ORF">DU508_18580</name>
</gene>
<dbReference type="AlphaFoldDB" id="A0A369PVY2"/>
<reference evidence="8 9" key="1">
    <citation type="submission" date="2018-07" db="EMBL/GenBank/DDBJ databases">
        <title>Pedobacter sp. nov., isolated from soil.</title>
        <authorList>
            <person name="Zhou L.Y."/>
            <person name="Du Z.J."/>
        </authorList>
    </citation>
    <scope>NUCLEOTIDE SEQUENCE [LARGE SCALE GENOMIC DNA]</scope>
    <source>
        <strain evidence="8 9">JDX94</strain>
    </source>
</reference>
<keyword evidence="9" id="KW-1185">Reference proteome</keyword>
<keyword evidence="4 7" id="KW-0812">Transmembrane</keyword>
<accession>A0A369PVY2</accession>
<name>A0A369PVY2_9SPHI</name>
<dbReference type="OrthoDB" id="9813193at2"/>
<evidence type="ECO:0000256" key="6">
    <source>
        <dbReference type="ARBA" id="ARBA00023136"/>
    </source>
</evidence>
<feature type="transmembrane region" description="Helical" evidence="7">
    <location>
        <begin position="72"/>
        <end position="101"/>
    </location>
</feature>
<evidence type="ECO:0000313" key="9">
    <source>
        <dbReference type="Proteomes" id="UP000253961"/>
    </source>
</evidence>
<sequence>MKKILIKSMYSDLWTTVNNQAILIFRIAVSLELIVVHGLKKIGIGTVAAEVVPNPLDIPETLNQLFAVSANLVFPLFIIAGLFTRIATIPILAVTLTGYFVVHGNDSLIVRDVPFMFSVAFLFIAAVGPGRFSLDYFFSKSKYSRP</sequence>
<protein>
    <submittedName>
        <fullName evidence="8">DoxX family protein</fullName>
    </submittedName>
</protein>
<evidence type="ECO:0000256" key="1">
    <source>
        <dbReference type="ARBA" id="ARBA00004651"/>
    </source>
</evidence>
<feature type="transmembrane region" description="Helical" evidence="7">
    <location>
        <begin position="113"/>
        <end position="134"/>
    </location>
</feature>
<comment type="similarity">
    <text evidence="2">Belongs to the DoxX family.</text>
</comment>